<protein>
    <submittedName>
        <fullName evidence="1">Uncharacterized protein</fullName>
    </submittedName>
</protein>
<organism evidence="1 2">
    <name type="scientific">Cladobotryum mycophilum</name>
    <dbReference type="NCBI Taxonomy" id="491253"/>
    <lineage>
        <taxon>Eukaryota</taxon>
        <taxon>Fungi</taxon>
        <taxon>Dikarya</taxon>
        <taxon>Ascomycota</taxon>
        <taxon>Pezizomycotina</taxon>
        <taxon>Sordariomycetes</taxon>
        <taxon>Hypocreomycetidae</taxon>
        <taxon>Hypocreales</taxon>
        <taxon>Hypocreaceae</taxon>
        <taxon>Cladobotryum</taxon>
    </lineage>
</organism>
<proteinExistence type="predicted"/>
<comment type="caution">
    <text evidence="1">The sequence shown here is derived from an EMBL/GenBank/DDBJ whole genome shotgun (WGS) entry which is preliminary data.</text>
</comment>
<evidence type="ECO:0000313" key="1">
    <source>
        <dbReference type="EMBL" id="KAK5989344.1"/>
    </source>
</evidence>
<dbReference type="Proteomes" id="UP001338125">
    <property type="component" value="Unassembled WGS sequence"/>
</dbReference>
<evidence type="ECO:0000313" key="2">
    <source>
        <dbReference type="Proteomes" id="UP001338125"/>
    </source>
</evidence>
<sequence length="119" mass="13358">MGFNYSDDDSYGDSIECSRLGLRRRHTVGTPVDVALGRYSQITTLTINPSIDEVEMKSCVVRRDVVKYIPPPISATITIPRRNSLDETHRHNDQFFAAGTSSTWLEVSHGLEQLESHPP</sequence>
<name>A0ABR0SBK7_9HYPO</name>
<gene>
    <name evidence="1" type="ORF">PT974_10862</name>
</gene>
<reference evidence="1 2" key="1">
    <citation type="submission" date="2024-01" db="EMBL/GenBank/DDBJ databases">
        <title>Complete genome of Cladobotryum mycophilum ATHUM6906.</title>
        <authorList>
            <person name="Christinaki A.C."/>
            <person name="Myridakis A.I."/>
            <person name="Kouvelis V.N."/>
        </authorList>
    </citation>
    <scope>NUCLEOTIDE SEQUENCE [LARGE SCALE GENOMIC DNA]</scope>
    <source>
        <strain evidence="1 2">ATHUM6906</strain>
    </source>
</reference>
<dbReference type="EMBL" id="JAVFKD010000015">
    <property type="protein sequence ID" value="KAK5989344.1"/>
    <property type="molecule type" value="Genomic_DNA"/>
</dbReference>
<accession>A0ABR0SBK7</accession>
<keyword evidence="2" id="KW-1185">Reference proteome</keyword>